<sequence>MQPRTPGLKQSPCLSLWSSCTAEVHHHTQPILFYFIYFLRQSFILVTQAGVQWRDLGSLQPPPPGFRQFSCLSLPSSWDYRHVPPCPANFFVFLVETGFHHVDQDGLDLLTS</sequence>
<dbReference type="PANTHER" id="PTHR46254:SF3">
    <property type="entry name" value="SECRETED PROTEIN"/>
    <property type="match status" value="1"/>
</dbReference>
<evidence type="ECO:0000313" key="1">
    <source>
        <dbReference type="Ensembl" id="ENSCJAP00000094061.1"/>
    </source>
</evidence>
<dbReference type="AlphaFoldDB" id="A0A8I4A6G6"/>
<reference evidence="1" key="3">
    <citation type="submission" date="2025-09" db="UniProtKB">
        <authorList>
            <consortium name="Ensembl"/>
        </authorList>
    </citation>
    <scope>IDENTIFICATION</scope>
</reference>
<protein>
    <submittedName>
        <fullName evidence="1">Uncharacterized protein</fullName>
    </submittedName>
</protein>
<dbReference type="PRINTS" id="PR02045">
    <property type="entry name" value="F138DOMAIN"/>
</dbReference>
<dbReference type="PROSITE" id="PS51257">
    <property type="entry name" value="PROKAR_LIPOPROTEIN"/>
    <property type="match status" value="1"/>
</dbReference>
<proteinExistence type="predicted"/>
<reference evidence="1 2" key="1">
    <citation type="submission" date="2009-03" db="EMBL/GenBank/DDBJ databases">
        <authorList>
            <person name="Warren W."/>
            <person name="Ye L."/>
            <person name="Minx P."/>
            <person name="Worley K."/>
            <person name="Gibbs R."/>
            <person name="Wilson R.K."/>
        </authorList>
    </citation>
    <scope>NUCLEOTIDE SEQUENCE [LARGE SCALE GENOMIC DNA]</scope>
</reference>
<reference evidence="1" key="2">
    <citation type="submission" date="2025-08" db="UniProtKB">
        <authorList>
            <consortium name="Ensembl"/>
        </authorList>
    </citation>
    <scope>IDENTIFICATION</scope>
</reference>
<dbReference type="PANTHER" id="PTHR46254">
    <property type="entry name" value="PROTEIN GVQW1-RELATED"/>
    <property type="match status" value="1"/>
</dbReference>
<keyword evidence="2" id="KW-1185">Reference proteome</keyword>
<dbReference type="OMA" id="PCLTNFV"/>
<dbReference type="GeneTree" id="ENSGT00940000164709"/>
<accession>A0A8I4A6G6</accession>
<dbReference type="Ensembl" id="ENSCJAT00000146554.1">
    <property type="protein sequence ID" value="ENSCJAP00000094061.1"/>
    <property type="gene ID" value="ENSCJAG00000072484.1"/>
</dbReference>
<organism evidence="1 2">
    <name type="scientific">Callithrix jacchus</name>
    <name type="common">White-tufted-ear marmoset</name>
    <name type="synonym">Simia Jacchus</name>
    <dbReference type="NCBI Taxonomy" id="9483"/>
    <lineage>
        <taxon>Eukaryota</taxon>
        <taxon>Metazoa</taxon>
        <taxon>Chordata</taxon>
        <taxon>Craniata</taxon>
        <taxon>Vertebrata</taxon>
        <taxon>Euteleostomi</taxon>
        <taxon>Mammalia</taxon>
        <taxon>Eutheria</taxon>
        <taxon>Euarchontoglires</taxon>
        <taxon>Primates</taxon>
        <taxon>Haplorrhini</taxon>
        <taxon>Platyrrhini</taxon>
        <taxon>Cebidae</taxon>
        <taxon>Callitrichinae</taxon>
        <taxon>Callithrix</taxon>
        <taxon>Callithrix</taxon>
    </lineage>
</organism>
<name>A0A8I4A6G6_CALJA</name>
<evidence type="ECO:0000313" key="2">
    <source>
        <dbReference type="Proteomes" id="UP000008225"/>
    </source>
</evidence>
<dbReference type="Proteomes" id="UP000008225">
    <property type="component" value="Chromosome 18"/>
</dbReference>